<dbReference type="OMA" id="TWVDWHR"/>
<dbReference type="InterPro" id="IPR003406">
    <property type="entry name" value="Glyco_trans_14"/>
</dbReference>
<keyword evidence="3" id="KW-0808">Transferase</keyword>
<proteinExistence type="predicted"/>
<sequence length="386" mass="44642">MQLGVLPMEEGQDPTIKARTNQSRVFPQRLLRQLLVAFLFLCVVFSAISIYKSQYFGVYSSVATARPSFQPCVEELTSLDRWIKPPSNLLHNMTDKELFWRASFAPRIKKYPFKRVPKIAFMFLTKGPLPLSPLWERFFKGHKGTYSIYIHSLPSFKVDFPSSSVFHKRQIPSQVSEWGKMSMCDAERRLLANALLDNSNEWFILLSESCIPLYPFGVIYHYIMKSKYSFMGAFDDPGPFGRGRYNANMAPEVNITQWRKGSQWFEINRKLALSIVEDSKYYPKFDEFCKPSCYVDEHYFPTMLTIEAPNLVANRSITWVDWSRGGAHPATFGKTDIKEEFLKRMLEGHSCLYNNQPSSVCFLFARKFAPSALEPLLLVAPKYFGY</sequence>
<evidence type="ECO:0000256" key="5">
    <source>
        <dbReference type="ARBA" id="ARBA00023180"/>
    </source>
</evidence>
<dbReference type="AlphaFoldDB" id="A0A2R6PIR6"/>
<gene>
    <name evidence="7" type="ORF">CEY00_Acc29105</name>
</gene>
<keyword evidence="5" id="KW-0325">Glycoprotein</keyword>
<reference evidence="8" key="2">
    <citation type="journal article" date="2018" name="BMC Genomics">
        <title>A manually annotated Actinidia chinensis var. chinensis (kiwifruit) genome highlights the challenges associated with draft genomes and gene prediction in plants.</title>
        <authorList>
            <person name="Pilkington S.M."/>
            <person name="Crowhurst R."/>
            <person name="Hilario E."/>
            <person name="Nardozza S."/>
            <person name="Fraser L."/>
            <person name="Peng Y."/>
            <person name="Gunaseelan K."/>
            <person name="Simpson R."/>
            <person name="Tahir J."/>
            <person name="Deroles S.C."/>
            <person name="Templeton K."/>
            <person name="Luo Z."/>
            <person name="Davy M."/>
            <person name="Cheng C."/>
            <person name="McNeilage M."/>
            <person name="Scaglione D."/>
            <person name="Liu Y."/>
            <person name="Zhang Q."/>
            <person name="Datson P."/>
            <person name="De Silva N."/>
            <person name="Gardiner S.E."/>
            <person name="Bassett H."/>
            <person name="Chagne D."/>
            <person name="McCallum J."/>
            <person name="Dzierzon H."/>
            <person name="Deng C."/>
            <person name="Wang Y.Y."/>
            <person name="Barron L."/>
            <person name="Manako K."/>
            <person name="Bowen J."/>
            <person name="Foster T.M."/>
            <person name="Erridge Z.A."/>
            <person name="Tiffin H."/>
            <person name="Waite C.N."/>
            <person name="Davies K.M."/>
            <person name="Grierson E.P."/>
            <person name="Laing W.A."/>
            <person name="Kirk R."/>
            <person name="Chen X."/>
            <person name="Wood M."/>
            <person name="Montefiori M."/>
            <person name="Brummell D.A."/>
            <person name="Schwinn K.E."/>
            <person name="Catanach A."/>
            <person name="Fullerton C."/>
            <person name="Li D."/>
            <person name="Meiyalaghan S."/>
            <person name="Nieuwenhuizen N."/>
            <person name="Read N."/>
            <person name="Prakash R."/>
            <person name="Hunter D."/>
            <person name="Zhang H."/>
            <person name="McKenzie M."/>
            <person name="Knabel M."/>
            <person name="Harris A."/>
            <person name="Allan A.C."/>
            <person name="Gleave A."/>
            <person name="Chen A."/>
            <person name="Janssen B.J."/>
            <person name="Plunkett B."/>
            <person name="Ampomah-Dwamena C."/>
            <person name="Voogd C."/>
            <person name="Leif D."/>
            <person name="Lafferty D."/>
            <person name="Souleyre E.J.F."/>
            <person name="Varkonyi-Gasic E."/>
            <person name="Gambi F."/>
            <person name="Hanley J."/>
            <person name="Yao J.L."/>
            <person name="Cheung J."/>
            <person name="David K.M."/>
            <person name="Warren B."/>
            <person name="Marsh K."/>
            <person name="Snowden K.C."/>
            <person name="Lin-Wang K."/>
            <person name="Brian L."/>
            <person name="Martinez-Sanchez M."/>
            <person name="Wang M."/>
            <person name="Ileperuma N."/>
            <person name="Macnee N."/>
            <person name="Campin R."/>
            <person name="McAtee P."/>
            <person name="Drummond R.S.M."/>
            <person name="Espley R.V."/>
            <person name="Ireland H.S."/>
            <person name="Wu R."/>
            <person name="Atkinson R.G."/>
            <person name="Karunairetnam S."/>
            <person name="Bulley S."/>
            <person name="Chunkath S."/>
            <person name="Hanley Z."/>
            <person name="Storey R."/>
            <person name="Thrimawithana A.H."/>
            <person name="Thomson S."/>
            <person name="David C."/>
            <person name="Testolin R."/>
            <person name="Huang H."/>
            <person name="Hellens R.P."/>
            <person name="Schaffer R.J."/>
        </authorList>
    </citation>
    <scope>NUCLEOTIDE SEQUENCE [LARGE SCALE GENOMIC DNA]</scope>
    <source>
        <strain evidence="8">cv. Red5</strain>
    </source>
</reference>
<keyword evidence="6" id="KW-1133">Transmembrane helix</keyword>
<keyword evidence="2" id="KW-0328">Glycosyltransferase</keyword>
<dbReference type="STRING" id="1590841.A0A2R6PIR6"/>
<evidence type="ECO:0000256" key="2">
    <source>
        <dbReference type="ARBA" id="ARBA00022676"/>
    </source>
</evidence>
<dbReference type="PANTHER" id="PTHR31042:SF8">
    <property type="entry name" value="CORE-2_I-BRANCHING BETA-1,6-N-ACETYLGLUCOSAMINYLTRANSFERASE FAMILY PROTEIN"/>
    <property type="match status" value="1"/>
</dbReference>
<dbReference type="GO" id="GO:0016020">
    <property type="term" value="C:membrane"/>
    <property type="evidence" value="ECO:0007669"/>
    <property type="project" value="UniProtKB-SubCell"/>
</dbReference>
<feature type="transmembrane region" description="Helical" evidence="6">
    <location>
        <begin position="34"/>
        <end position="51"/>
    </location>
</feature>
<dbReference type="InterPro" id="IPR044174">
    <property type="entry name" value="BC10-like"/>
</dbReference>
<protein>
    <submittedName>
        <fullName evidence="7">50S ribosomal protein</fullName>
    </submittedName>
</protein>
<dbReference type="Pfam" id="PF02485">
    <property type="entry name" value="Branch"/>
    <property type="match status" value="1"/>
</dbReference>
<reference evidence="7 8" key="1">
    <citation type="submission" date="2017-07" db="EMBL/GenBank/DDBJ databases">
        <title>An improved, manually edited Actinidia chinensis var. chinensis (kiwifruit) genome highlights the challenges associated with draft genomes and gene prediction in plants.</title>
        <authorList>
            <person name="Pilkington S."/>
            <person name="Crowhurst R."/>
            <person name="Hilario E."/>
            <person name="Nardozza S."/>
            <person name="Fraser L."/>
            <person name="Peng Y."/>
            <person name="Gunaseelan K."/>
            <person name="Simpson R."/>
            <person name="Tahir J."/>
            <person name="Deroles S."/>
            <person name="Templeton K."/>
            <person name="Luo Z."/>
            <person name="Davy M."/>
            <person name="Cheng C."/>
            <person name="Mcneilage M."/>
            <person name="Scaglione D."/>
            <person name="Liu Y."/>
            <person name="Zhang Q."/>
            <person name="Datson P."/>
            <person name="De Silva N."/>
            <person name="Gardiner S."/>
            <person name="Bassett H."/>
            <person name="Chagne D."/>
            <person name="Mccallum J."/>
            <person name="Dzierzon H."/>
            <person name="Deng C."/>
            <person name="Wang Y.-Y."/>
            <person name="Barron N."/>
            <person name="Manako K."/>
            <person name="Bowen J."/>
            <person name="Foster T."/>
            <person name="Erridge Z."/>
            <person name="Tiffin H."/>
            <person name="Waite C."/>
            <person name="Davies K."/>
            <person name="Grierson E."/>
            <person name="Laing W."/>
            <person name="Kirk R."/>
            <person name="Chen X."/>
            <person name="Wood M."/>
            <person name="Montefiori M."/>
            <person name="Brummell D."/>
            <person name="Schwinn K."/>
            <person name="Catanach A."/>
            <person name="Fullerton C."/>
            <person name="Li D."/>
            <person name="Meiyalaghan S."/>
            <person name="Nieuwenhuizen N."/>
            <person name="Read N."/>
            <person name="Prakash R."/>
            <person name="Hunter D."/>
            <person name="Zhang H."/>
            <person name="Mckenzie M."/>
            <person name="Knabel M."/>
            <person name="Harris A."/>
            <person name="Allan A."/>
            <person name="Chen A."/>
            <person name="Janssen B."/>
            <person name="Plunkett B."/>
            <person name="Dwamena C."/>
            <person name="Voogd C."/>
            <person name="Leif D."/>
            <person name="Lafferty D."/>
            <person name="Souleyre E."/>
            <person name="Varkonyi-Gasic E."/>
            <person name="Gambi F."/>
            <person name="Hanley J."/>
            <person name="Yao J.-L."/>
            <person name="Cheung J."/>
            <person name="David K."/>
            <person name="Warren B."/>
            <person name="Marsh K."/>
            <person name="Snowden K."/>
            <person name="Lin-Wang K."/>
            <person name="Brian L."/>
            <person name="Martinez-Sanchez M."/>
            <person name="Wang M."/>
            <person name="Ileperuma N."/>
            <person name="Macnee N."/>
            <person name="Campin R."/>
            <person name="Mcatee P."/>
            <person name="Drummond R."/>
            <person name="Espley R."/>
            <person name="Ireland H."/>
            <person name="Wu R."/>
            <person name="Atkinson R."/>
            <person name="Karunairetnam S."/>
            <person name="Bulley S."/>
            <person name="Chunkath S."/>
            <person name="Hanley Z."/>
            <person name="Storey R."/>
            <person name="Thrimawithana A."/>
            <person name="Thomson S."/>
            <person name="David C."/>
            <person name="Testolin R."/>
        </authorList>
    </citation>
    <scope>NUCLEOTIDE SEQUENCE [LARGE SCALE GENOMIC DNA]</scope>
    <source>
        <strain evidence="8">cv. Red5</strain>
        <tissue evidence="7">Young leaf</tissue>
    </source>
</reference>
<keyword evidence="7" id="KW-0687">Ribonucleoprotein</keyword>
<accession>A0A2R6PIR6</accession>
<evidence type="ECO:0000256" key="4">
    <source>
        <dbReference type="ARBA" id="ARBA00023136"/>
    </source>
</evidence>
<dbReference type="Proteomes" id="UP000241394">
    <property type="component" value="Chromosome LG25"/>
</dbReference>
<evidence type="ECO:0000256" key="1">
    <source>
        <dbReference type="ARBA" id="ARBA00004606"/>
    </source>
</evidence>
<dbReference type="OrthoDB" id="191334at2759"/>
<keyword evidence="7" id="KW-0689">Ribosomal protein</keyword>
<evidence type="ECO:0000313" key="8">
    <source>
        <dbReference type="Proteomes" id="UP000241394"/>
    </source>
</evidence>
<dbReference type="FunCoup" id="A0A2R6PIR6">
    <property type="interactions" value="2761"/>
</dbReference>
<organism evidence="7 8">
    <name type="scientific">Actinidia chinensis var. chinensis</name>
    <name type="common">Chinese soft-hair kiwi</name>
    <dbReference type="NCBI Taxonomy" id="1590841"/>
    <lineage>
        <taxon>Eukaryota</taxon>
        <taxon>Viridiplantae</taxon>
        <taxon>Streptophyta</taxon>
        <taxon>Embryophyta</taxon>
        <taxon>Tracheophyta</taxon>
        <taxon>Spermatophyta</taxon>
        <taxon>Magnoliopsida</taxon>
        <taxon>eudicotyledons</taxon>
        <taxon>Gunneridae</taxon>
        <taxon>Pentapetalae</taxon>
        <taxon>asterids</taxon>
        <taxon>Ericales</taxon>
        <taxon>Actinidiaceae</taxon>
        <taxon>Actinidia</taxon>
    </lineage>
</organism>
<dbReference type="InParanoid" id="A0A2R6PIR6"/>
<dbReference type="GO" id="GO:0005840">
    <property type="term" value="C:ribosome"/>
    <property type="evidence" value="ECO:0007669"/>
    <property type="project" value="UniProtKB-KW"/>
</dbReference>
<dbReference type="PANTHER" id="PTHR31042">
    <property type="entry name" value="CORE-2/I-BRANCHING BETA-1,6-N-ACETYLGLUCOSAMINYLTRANSFERASE FAMILY PROTEIN-RELATED"/>
    <property type="match status" value="1"/>
</dbReference>
<keyword evidence="4 6" id="KW-0472">Membrane</keyword>
<dbReference type="EMBL" id="NKQK01000025">
    <property type="protein sequence ID" value="PSR91758.1"/>
    <property type="molecule type" value="Genomic_DNA"/>
</dbReference>
<evidence type="ECO:0000313" key="7">
    <source>
        <dbReference type="EMBL" id="PSR91758.1"/>
    </source>
</evidence>
<name>A0A2R6PIR6_ACTCC</name>
<comment type="subcellular location">
    <subcellularLocation>
        <location evidence="1">Membrane</location>
        <topology evidence="1">Single-pass type II membrane protein</topology>
    </subcellularLocation>
</comment>
<keyword evidence="8" id="KW-1185">Reference proteome</keyword>
<keyword evidence="6" id="KW-0812">Transmembrane</keyword>
<evidence type="ECO:0000256" key="3">
    <source>
        <dbReference type="ARBA" id="ARBA00022679"/>
    </source>
</evidence>
<dbReference type="Gramene" id="PSR91758">
    <property type="protein sequence ID" value="PSR91758"/>
    <property type="gene ID" value="CEY00_Acc29105"/>
</dbReference>
<comment type="caution">
    <text evidence="7">The sequence shown here is derived from an EMBL/GenBank/DDBJ whole genome shotgun (WGS) entry which is preliminary data.</text>
</comment>
<evidence type="ECO:0000256" key="6">
    <source>
        <dbReference type="SAM" id="Phobius"/>
    </source>
</evidence>
<dbReference type="GO" id="GO:0016757">
    <property type="term" value="F:glycosyltransferase activity"/>
    <property type="evidence" value="ECO:0007669"/>
    <property type="project" value="UniProtKB-KW"/>
</dbReference>